<dbReference type="AlphaFoldDB" id="A0A4Y2AN29"/>
<dbReference type="Proteomes" id="UP000499080">
    <property type="component" value="Unassembled WGS sequence"/>
</dbReference>
<sequence length="694" mass="78819">MESLAPPPPFRLNSNRVESWKLWKQRFQLYMDATSLNAKTESHKVAILLNVIGEECLEIYNTFNEVSSDWMNGLLAKFEAYLVPQRNITYERQRLVLLVQREGQSVDDFITELRKQLKNCDYGSLSDSILVDQLVRGLRESRLRERLLRVPDLDIKKAVDTCRAAETSKLQAQVYFTEERSIDAIKRFKPSPEVKPRATGQANKLRQPAKGQESSGRKCHYCGSHHVPGRCPAYGKQCRSCGKRNHFSRACRLKFVNRVCQISPEEFTNSANSCKYPAEQFFVGEMSADSMSSSWQAILLINDRPVNFKIDTGAQTNIISKKLLNDIYGSGVNIRKTSVKLSTYIGQTIELLGCTTLPVKKDLNSPVIHLDFLVTKNSYQPILGLIASADKLGKYITLCENSIPVVSVTRKVAFSLLEPLKAELDRMVKAGVIEKVTEPIDWVSPLVIVQKKNGALRVCLDPQNLNKAIKHPQYNLPTFEDITTFFDPRIESEIVVDASPFGLGAVLQQRRKPIAFASSTLTPAQRNYTHIEKELLAVVYGCKKFHQYVYGTKFKIYSDHKPLIAMSKKPLSAMSSRMQRFYLQIQFYDYEIFYKEMFVSDTLSTPPLIKNHFPTPEEDSLVLSVLDSLPISDIKLQEISDANESDPLVQELKSLLECGWDSSKGVSLSAKKYLQYKDELHFVDDLLKVCGERF</sequence>
<dbReference type="OrthoDB" id="8068582at2759"/>
<accession>A0A4Y2AN29</accession>
<evidence type="ECO:0000256" key="6">
    <source>
        <dbReference type="ARBA" id="ARBA00022801"/>
    </source>
</evidence>
<keyword evidence="5" id="KW-0255">Endonuclease</keyword>
<dbReference type="Pfam" id="PF17917">
    <property type="entry name" value="RT_RNaseH"/>
    <property type="match status" value="1"/>
</dbReference>
<evidence type="ECO:0000256" key="1">
    <source>
        <dbReference type="ARBA" id="ARBA00012493"/>
    </source>
</evidence>
<name>A0A4Y2AN29_ARAVE</name>
<keyword evidence="11" id="KW-1185">Reference proteome</keyword>
<evidence type="ECO:0000256" key="4">
    <source>
        <dbReference type="ARBA" id="ARBA00022722"/>
    </source>
</evidence>
<proteinExistence type="predicted"/>
<feature type="region of interest" description="Disordered" evidence="8">
    <location>
        <begin position="191"/>
        <end position="216"/>
    </location>
</feature>
<dbReference type="GO" id="GO:0004519">
    <property type="term" value="F:endonuclease activity"/>
    <property type="evidence" value="ECO:0007669"/>
    <property type="project" value="UniProtKB-KW"/>
</dbReference>
<dbReference type="Gene3D" id="3.10.20.370">
    <property type="match status" value="1"/>
</dbReference>
<dbReference type="InterPro" id="IPR041373">
    <property type="entry name" value="RT_RNaseH"/>
</dbReference>
<dbReference type="InterPro" id="IPR043128">
    <property type="entry name" value="Rev_trsase/Diguanyl_cyclase"/>
</dbReference>
<dbReference type="PANTHER" id="PTHR37984:SF5">
    <property type="entry name" value="PROTEIN NYNRIN-LIKE"/>
    <property type="match status" value="1"/>
</dbReference>
<evidence type="ECO:0000313" key="10">
    <source>
        <dbReference type="EMBL" id="GBL81292.1"/>
    </source>
</evidence>
<evidence type="ECO:0000256" key="8">
    <source>
        <dbReference type="SAM" id="MobiDB-lite"/>
    </source>
</evidence>
<dbReference type="Gene3D" id="3.10.10.10">
    <property type="entry name" value="HIV Type 1 Reverse Transcriptase, subunit A, domain 1"/>
    <property type="match status" value="1"/>
</dbReference>
<dbReference type="EMBL" id="BGPR01000025">
    <property type="protein sequence ID" value="GBL81292.1"/>
    <property type="molecule type" value="Genomic_DNA"/>
</dbReference>
<dbReference type="CDD" id="cd09274">
    <property type="entry name" value="RNase_HI_RT_Ty3"/>
    <property type="match status" value="1"/>
</dbReference>
<evidence type="ECO:0000259" key="9">
    <source>
        <dbReference type="Pfam" id="PF17917"/>
    </source>
</evidence>
<dbReference type="PANTHER" id="PTHR37984">
    <property type="entry name" value="PROTEIN CBG26694"/>
    <property type="match status" value="1"/>
</dbReference>
<keyword evidence="3" id="KW-0548">Nucleotidyltransferase</keyword>
<dbReference type="InterPro" id="IPR043502">
    <property type="entry name" value="DNA/RNA_pol_sf"/>
</dbReference>
<keyword evidence="6" id="KW-0378">Hydrolase</keyword>
<gene>
    <name evidence="10" type="primary">pol_3680</name>
    <name evidence="10" type="ORF">AVEN_143611_1</name>
</gene>
<dbReference type="SUPFAM" id="SSF50630">
    <property type="entry name" value="Acid proteases"/>
    <property type="match status" value="1"/>
</dbReference>
<organism evidence="10 11">
    <name type="scientific">Araneus ventricosus</name>
    <name type="common">Orbweaver spider</name>
    <name type="synonym">Epeira ventricosa</name>
    <dbReference type="NCBI Taxonomy" id="182803"/>
    <lineage>
        <taxon>Eukaryota</taxon>
        <taxon>Metazoa</taxon>
        <taxon>Ecdysozoa</taxon>
        <taxon>Arthropoda</taxon>
        <taxon>Chelicerata</taxon>
        <taxon>Arachnida</taxon>
        <taxon>Araneae</taxon>
        <taxon>Araneomorphae</taxon>
        <taxon>Entelegynae</taxon>
        <taxon>Araneoidea</taxon>
        <taxon>Araneidae</taxon>
        <taxon>Araneus</taxon>
    </lineage>
</organism>
<evidence type="ECO:0000256" key="5">
    <source>
        <dbReference type="ARBA" id="ARBA00022759"/>
    </source>
</evidence>
<dbReference type="InterPro" id="IPR050951">
    <property type="entry name" value="Retrovirus_Pol_polyprotein"/>
</dbReference>
<evidence type="ECO:0000256" key="3">
    <source>
        <dbReference type="ARBA" id="ARBA00022695"/>
    </source>
</evidence>
<dbReference type="GO" id="GO:0003964">
    <property type="term" value="F:RNA-directed DNA polymerase activity"/>
    <property type="evidence" value="ECO:0007669"/>
    <property type="project" value="UniProtKB-KW"/>
</dbReference>
<evidence type="ECO:0000256" key="7">
    <source>
        <dbReference type="ARBA" id="ARBA00022918"/>
    </source>
</evidence>
<dbReference type="FunFam" id="3.10.20.370:FF:000001">
    <property type="entry name" value="Retrovirus-related Pol polyprotein from transposon 17.6-like protein"/>
    <property type="match status" value="1"/>
</dbReference>
<dbReference type="Gene3D" id="3.30.70.270">
    <property type="match status" value="1"/>
</dbReference>
<feature type="domain" description="Reverse transcriptase RNase H-like" evidence="9">
    <location>
        <begin position="488"/>
        <end position="588"/>
    </location>
</feature>
<keyword evidence="4" id="KW-0540">Nuclease</keyword>
<dbReference type="GO" id="GO:0016787">
    <property type="term" value="F:hydrolase activity"/>
    <property type="evidence" value="ECO:0007669"/>
    <property type="project" value="UniProtKB-KW"/>
</dbReference>
<evidence type="ECO:0000256" key="2">
    <source>
        <dbReference type="ARBA" id="ARBA00022679"/>
    </source>
</evidence>
<dbReference type="SUPFAM" id="SSF56672">
    <property type="entry name" value="DNA/RNA polymerases"/>
    <property type="match status" value="1"/>
</dbReference>
<keyword evidence="2" id="KW-0808">Transferase</keyword>
<keyword evidence="7" id="KW-0695">RNA-directed DNA polymerase</keyword>
<evidence type="ECO:0000313" key="11">
    <source>
        <dbReference type="Proteomes" id="UP000499080"/>
    </source>
</evidence>
<dbReference type="Gene3D" id="2.40.70.10">
    <property type="entry name" value="Acid Proteases"/>
    <property type="match status" value="1"/>
</dbReference>
<reference evidence="10 11" key="1">
    <citation type="journal article" date="2019" name="Sci. Rep.">
        <title>Orb-weaving spider Araneus ventricosus genome elucidates the spidroin gene catalogue.</title>
        <authorList>
            <person name="Kono N."/>
            <person name="Nakamura H."/>
            <person name="Ohtoshi R."/>
            <person name="Moran D.A.P."/>
            <person name="Shinohara A."/>
            <person name="Yoshida Y."/>
            <person name="Fujiwara M."/>
            <person name="Mori M."/>
            <person name="Tomita M."/>
            <person name="Arakawa K."/>
        </authorList>
    </citation>
    <scope>NUCLEOTIDE SEQUENCE [LARGE SCALE GENOMIC DNA]</scope>
</reference>
<protein>
    <recommendedName>
        <fullName evidence="1">RNA-directed DNA polymerase</fullName>
        <ecNumber evidence="1">2.7.7.49</ecNumber>
    </recommendedName>
</protein>
<comment type="caution">
    <text evidence="10">The sequence shown here is derived from an EMBL/GenBank/DDBJ whole genome shotgun (WGS) entry which is preliminary data.</text>
</comment>
<dbReference type="InterPro" id="IPR021109">
    <property type="entry name" value="Peptidase_aspartic_dom_sf"/>
</dbReference>
<dbReference type="EC" id="2.7.7.49" evidence="1"/>